<evidence type="ECO:0000313" key="2">
    <source>
        <dbReference type="EMBL" id="KAF7373266.1"/>
    </source>
</evidence>
<name>A0A8H6ZBI4_9AGAR</name>
<dbReference type="OrthoDB" id="2662290at2759"/>
<protein>
    <submittedName>
        <fullName evidence="2">WD40-containing domain protein</fullName>
    </submittedName>
</protein>
<evidence type="ECO:0000256" key="1">
    <source>
        <dbReference type="SAM" id="MobiDB-lite"/>
    </source>
</evidence>
<dbReference type="Proteomes" id="UP000623467">
    <property type="component" value="Unassembled WGS sequence"/>
</dbReference>
<feature type="compositionally biased region" description="Polar residues" evidence="1">
    <location>
        <begin position="299"/>
        <end position="314"/>
    </location>
</feature>
<evidence type="ECO:0000313" key="3">
    <source>
        <dbReference type="Proteomes" id="UP000623467"/>
    </source>
</evidence>
<dbReference type="AlphaFoldDB" id="A0A8H6ZBI4"/>
<feature type="region of interest" description="Disordered" evidence="1">
    <location>
        <begin position="299"/>
        <end position="333"/>
    </location>
</feature>
<feature type="compositionally biased region" description="Basic and acidic residues" evidence="1">
    <location>
        <begin position="319"/>
        <end position="329"/>
    </location>
</feature>
<proteinExistence type="predicted"/>
<comment type="caution">
    <text evidence="2">The sequence shown here is derived from an EMBL/GenBank/DDBJ whole genome shotgun (WGS) entry which is preliminary data.</text>
</comment>
<sequence length="590" mass="65070">MADLYSRLLFAAGHGYPLSKPQPYDNFPRPQGVEIGDVGTVADDGTFIVFFNIRKKSDPANRPNWGLPKGYEEVPLNPEDYILRSKHFGPGSHVSNSKLRKGQWDLKVDVDSNAQVMLIPAGAGSVVDVSSSAERTAMLLLQEGASRIDLLASEKFREQAKKHAEDWYAYVRKIGYPVDNGYLYLVTGVDKSTSWNVAATVKHIGKDEISLKLKAVQIGSLEGLYRWEWENGGRFSDSGPRPASKVQNQTVFLRGFIISQSHRYLQKEKKTEVISISESKPSNMFKGKKFLRTIFSRSPGVTQNDFGQDTNPDTNAGAKDNEDTGARDNEDPDVSVFSVPTSYERYHPADAINTHMLAFSPDVSVAITHDDEWISVLEEDEKVPDDDELIHRILLKYYIKVESGCAYLKPLVMDPLTEFHHPDLPLASDFQETRFPPHERFTSSSPKSSMMNWHRPTDSGGKGGAGGIGGRPRVSREDIDRFSTIHSGTGGFGGKGSDGGAGPAPSLSISTEMLLDVDLASVPDMTIDDFCKEYGLRDTSRDLLNKEGFDTVGGILEVSSEDLKAIGLKSGEIAQLRGALRKFLAKVKSQ</sequence>
<reference evidence="2" key="1">
    <citation type="submission" date="2020-05" db="EMBL/GenBank/DDBJ databases">
        <title>Mycena genomes resolve the evolution of fungal bioluminescence.</title>
        <authorList>
            <person name="Tsai I.J."/>
        </authorList>
    </citation>
    <scope>NUCLEOTIDE SEQUENCE</scope>
    <source>
        <strain evidence="2">160909Yilan</strain>
    </source>
</reference>
<keyword evidence="3" id="KW-1185">Reference proteome</keyword>
<accession>A0A8H6ZBI4</accession>
<organism evidence="2 3">
    <name type="scientific">Mycena sanguinolenta</name>
    <dbReference type="NCBI Taxonomy" id="230812"/>
    <lineage>
        <taxon>Eukaryota</taxon>
        <taxon>Fungi</taxon>
        <taxon>Dikarya</taxon>
        <taxon>Basidiomycota</taxon>
        <taxon>Agaricomycotina</taxon>
        <taxon>Agaricomycetes</taxon>
        <taxon>Agaricomycetidae</taxon>
        <taxon>Agaricales</taxon>
        <taxon>Marasmiineae</taxon>
        <taxon>Mycenaceae</taxon>
        <taxon>Mycena</taxon>
    </lineage>
</organism>
<gene>
    <name evidence="2" type="ORF">MSAN_00535500</name>
</gene>
<dbReference type="EMBL" id="JACAZH010000003">
    <property type="protein sequence ID" value="KAF7373266.1"/>
    <property type="molecule type" value="Genomic_DNA"/>
</dbReference>